<organism evidence="1 2">
    <name type="scientific">Mucuna pruriens</name>
    <name type="common">Velvet bean</name>
    <name type="synonym">Dolichos pruriens</name>
    <dbReference type="NCBI Taxonomy" id="157652"/>
    <lineage>
        <taxon>Eukaryota</taxon>
        <taxon>Viridiplantae</taxon>
        <taxon>Streptophyta</taxon>
        <taxon>Embryophyta</taxon>
        <taxon>Tracheophyta</taxon>
        <taxon>Spermatophyta</taxon>
        <taxon>Magnoliopsida</taxon>
        <taxon>eudicotyledons</taxon>
        <taxon>Gunneridae</taxon>
        <taxon>Pentapetalae</taxon>
        <taxon>rosids</taxon>
        <taxon>fabids</taxon>
        <taxon>Fabales</taxon>
        <taxon>Fabaceae</taxon>
        <taxon>Papilionoideae</taxon>
        <taxon>50 kb inversion clade</taxon>
        <taxon>NPAAA clade</taxon>
        <taxon>indigoferoid/millettioid clade</taxon>
        <taxon>Phaseoleae</taxon>
        <taxon>Mucuna</taxon>
    </lineage>
</organism>
<evidence type="ECO:0000313" key="2">
    <source>
        <dbReference type="Proteomes" id="UP000257109"/>
    </source>
</evidence>
<protein>
    <submittedName>
        <fullName evidence="1">Uncharacterized protein</fullName>
    </submittedName>
</protein>
<keyword evidence="2" id="KW-1185">Reference proteome</keyword>
<accession>A0A371IEF1</accession>
<proteinExistence type="predicted"/>
<comment type="caution">
    <text evidence="1">The sequence shown here is derived from an EMBL/GenBank/DDBJ whole genome shotgun (WGS) entry which is preliminary data.</text>
</comment>
<feature type="non-terminal residue" evidence="1">
    <location>
        <position position="102"/>
    </location>
</feature>
<dbReference type="EMBL" id="QJKJ01000283">
    <property type="protein sequence ID" value="RDY13417.1"/>
    <property type="molecule type" value="Genomic_DNA"/>
</dbReference>
<gene>
    <name evidence="1" type="ORF">CR513_01674</name>
</gene>
<evidence type="ECO:0000313" key="1">
    <source>
        <dbReference type="EMBL" id="RDY13417.1"/>
    </source>
</evidence>
<feature type="non-terminal residue" evidence="1">
    <location>
        <position position="1"/>
    </location>
</feature>
<dbReference type="Proteomes" id="UP000257109">
    <property type="component" value="Unassembled WGS sequence"/>
</dbReference>
<reference evidence="1" key="1">
    <citation type="submission" date="2018-05" db="EMBL/GenBank/DDBJ databases">
        <title>Draft genome of Mucuna pruriens seed.</title>
        <authorList>
            <person name="Nnadi N.E."/>
            <person name="Vos R."/>
            <person name="Hasami M.H."/>
            <person name="Devisetty U.K."/>
            <person name="Aguiy J.C."/>
        </authorList>
    </citation>
    <scope>NUCLEOTIDE SEQUENCE [LARGE SCALE GENOMIC DNA]</scope>
    <source>
        <strain evidence="1">JCA_2017</strain>
    </source>
</reference>
<sequence length="102" mass="11809">FVHSKNTLYQEYQNLTFICIFFIIEGSTSCLHKHFGIKDLGVMKFFLRVEATHSATSISFCQRQYCSDLLHDTGTIGYEYSILKSMELVFYDEDIFLEGGNI</sequence>
<dbReference type="AlphaFoldDB" id="A0A371IEF1"/>
<name>A0A371IEF1_MUCPR</name>